<reference evidence="2 3" key="1">
    <citation type="submission" date="2019-01" db="EMBL/GenBank/DDBJ databases">
        <title>Sequencing of cultivated peanut Arachis hypogaea provides insights into genome evolution and oil improvement.</title>
        <authorList>
            <person name="Chen X."/>
        </authorList>
    </citation>
    <scope>NUCLEOTIDE SEQUENCE [LARGE SCALE GENOMIC DNA]</scope>
    <source>
        <strain evidence="3">cv. Fuhuasheng</strain>
        <tissue evidence="2">Leaves</tissue>
    </source>
</reference>
<dbReference type="STRING" id="3818.A0A445B813"/>
<evidence type="ECO:0000313" key="3">
    <source>
        <dbReference type="Proteomes" id="UP000289738"/>
    </source>
</evidence>
<evidence type="ECO:0000313" key="2">
    <source>
        <dbReference type="EMBL" id="RYR34818.1"/>
    </source>
</evidence>
<protein>
    <recommendedName>
        <fullName evidence="4">Squalene cyclase N-terminal domain-containing protein</fullName>
    </recommendedName>
</protein>
<dbReference type="Proteomes" id="UP000289738">
    <property type="component" value="Chromosome A10"/>
</dbReference>
<name>A0A445B813_ARAHY</name>
<evidence type="ECO:0008006" key="4">
    <source>
        <dbReference type="Google" id="ProtNLM"/>
    </source>
</evidence>
<dbReference type="GO" id="GO:0031559">
    <property type="term" value="F:oxidosqualene cyclase activity"/>
    <property type="evidence" value="ECO:0007669"/>
    <property type="project" value="UniProtKB-ARBA"/>
</dbReference>
<dbReference type="EMBL" id="SDMP01000010">
    <property type="protein sequence ID" value="RYR34818.1"/>
    <property type="molecule type" value="Genomic_DNA"/>
</dbReference>
<dbReference type="PANTHER" id="PTHR11764:SF20">
    <property type="entry name" value="LANOSTEROL SYNTHASE"/>
    <property type="match status" value="1"/>
</dbReference>
<sequence length="143" mass="16573">MEPNNTIESASNLTIHKKHVFTRTYDKKKKAATLTTNRKKEDEYHIWEFDPNLGKLAQIEAARICGNCFEHKHIANLFMRIQYQKLQEHLIRLVVPNKDGGWGFSIESLSTMFSSVLNYVVLRLHGEGPNHGGRNMEKAHNWI</sequence>
<dbReference type="SUPFAM" id="SSF48239">
    <property type="entry name" value="Terpenoid cyclases/Protein prenyltransferases"/>
    <property type="match status" value="1"/>
</dbReference>
<organism evidence="2 3">
    <name type="scientific">Arachis hypogaea</name>
    <name type="common">Peanut</name>
    <dbReference type="NCBI Taxonomy" id="3818"/>
    <lineage>
        <taxon>Eukaryota</taxon>
        <taxon>Viridiplantae</taxon>
        <taxon>Streptophyta</taxon>
        <taxon>Embryophyta</taxon>
        <taxon>Tracheophyta</taxon>
        <taxon>Spermatophyta</taxon>
        <taxon>Magnoliopsida</taxon>
        <taxon>eudicotyledons</taxon>
        <taxon>Gunneridae</taxon>
        <taxon>Pentapetalae</taxon>
        <taxon>rosids</taxon>
        <taxon>fabids</taxon>
        <taxon>Fabales</taxon>
        <taxon>Fabaceae</taxon>
        <taxon>Papilionoideae</taxon>
        <taxon>50 kb inversion clade</taxon>
        <taxon>dalbergioids sensu lato</taxon>
        <taxon>Dalbergieae</taxon>
        <taxon>Pterocarpus clade</taxon>
        <taxon>Arachis</taxon>
    </lineage>
</organism>
<dbReference type="Gene3D" id="1.50.10.20">
    <property type="match status" value="1"/>
</dbReference>
<gene>
    <name evidence="2" type="ORF">Ahy_A10g049864</name>
</gene>
<proteinExistence type="inferred from homology"/>
<dbReference type="GO" id="GO:0005811">
    <property type="term" value="C:lipid droplet"/>
    <property type="evidence" value="ECO:0007669"/>
    <property type="project" value="InterPro"/>
</dbReference>
<dbReference type="PANTHER" id="PTHR11764">
    <property type="entry name" value="TERPENE CYCLASE/MUTASE FAMILY MEMBER"/>
    <property type="match status" value="1"/>
</dbReference>
<evidence type="ECO:0000256" key="1">
    <source>
        <dbReference type="ARBA" id="ARBA00009755"/>
    </source>
</evidence>
<keyword evidence="3" id="KW-1185">Reference proteome</keyword>
<dbReference type="AlphaFoldDB" id="A0A445B813"/>
<comment type="similarity">
    <text evidence="1">Belongs to the terpene cyclase/mutase family.</text>
</comment>
<dbReference type="InterPro" id="IPR008930">
    <property type="entry name" value="Terpenoid_cyclase/PrenylTrfase"/>
</dbReference>
<accession>A0A445B813</accession>
<dbReference type="InterPro" id="IPR018333">
    <property type="entry name" value="Squalene_cyclase"/>
</dbReference>
<dbReference type="GO" id="GO:0016104">
    <property type="term" value="P:triterpenoid biosynthetic process"/>
    <property type="evidence" value="ECO:0007669"/>
    <property type="project" value="InterPro"/>
</dbReference>
<comment type="caution">
    <text evidence="2">The sequence shown here is derived from an EMBL/GenBank/DDBJ whole genome shotgun (WGS) entry which is preliminary data.</text>
</comment>